<dbReference type="InterPro" id="IPR035971">
    <property type="entry name" value="CBD_sf"/>
</dbReference>
<dbReference type="PROSITE" id="PS51164">
    <property type="entry name" value="CBM1_2"/>
    <property type="match status" value="1"/>
</dbReference>
<evidence type="ECO:0000313" key="7">
    <source>
        <dbReference type="EMBL" id="ESK97230.1"/>
    </source>
</evidence>
<gene>
    <name evidence="7" type="ORF">Moror_17886</name>
</gene>
<dbReference type="GO" id="GO:0030248">
    <property type="term" value="F:cellulose binding"/>
    <property type="evidence" value="ECO:0007669"/>
    <property type="project" value="InterPro"/>
</dbReference>
<dbReference type="InterPro" id="IPR013148">
    <property type="entry name" value="Glyco_hydro_32_N"/>
</dbReference>
<keyword evidence="3" id="KW-0378">Hydrolase</keyword>
<protein>
    <submittedName>
        <fullName evidence="7">Endo--beta-xylanase</fullName>
    </submittedName>
</protein>
<dbReference type="Pfam" id="PF00251">
    <property type="entry name" value="Glyco_hydro_32N"/>
    <property type="match status" value="1"/>
</dbReference>
<proteinExistence type="inferred from homology"/>
<dbReference type="Proteomes" id="UP000017559">
    <property type="component" value="Unassembled WGS sequence"/>
</dbReference>
<comment type="similarity">
    <text evidence="1">Belongs to the glycosyl hydrolase 32 family.</text>
</comment>
<dbReference type="GO" id="GO:0016798">
    <property type="term" value="F:hydrolase activity, acting on glycosyl bonds"/>
    <property type="evidence" value="ECO:0007669"/>
    <property type="project" value="UniProtKB-KW"/>
</dbReference>
<dbReference type="InterPro" id="IPR050727">
    <property type="entry name" value="GH43_arabinanases"/>
</dbReference>
<dbReference type="KEGG" id="mrr:Moror_17886"/>
<reference evidence="7 8" key="1">
    <citation type="journal article" date="2014" name="BMC Genomics">
        <title>Genome and secretome analysis of the hemibiotrophic fungal pathogen, Moniliophthora roreri, which causes frosty pod rot disease of cacao: mechanisms of the biotrophic and necrotrophic phases.</title>
        <authorList>
            <person name="Meinhardt L.W."/>
            <person name="Costa G.G.L."/>
            <person name="Thomazella D.P.T."/>
            <person name="Teixeira P.J.P.L."/>
            <person name="Carazzolle M.F."/>
            <person name="Schuster S.C."/>
            <person name="Carlson J.E."/>
            <person name="Guiltinan M.J."/>
            <person name="Mieczkowski P."/>
            <person name="Farmer A."/>
            <person name="Ramaraj T."/>
            <person name="Crozier J."/>
            <person name="Davis R.E."/>
            <person name="Shao J."/>
            <person name="Melnick R.L."/>
            <person name="Pereira G.A.G."/>
            <person name="Bailey B.A."/>
        </authorList>
    </citation>
    <scope>NUCLEOTIDE SEQUENCE [LARGE SCALE GENOMIC DNA]</scope>
    <source>
        <strain evidence="7 8">MCA 2997</strain>
    </source>
</reference>
<keyword evidence="4" id="KW-0326">Glycosidase</keyword>
<dbReference type="Gene3D" id="2.115.10.20">
    <property type="entry name" value="Glycosyl hydrolase domain, family 43"/>
    <property type="match status" value="1"/>
</dbReference>
<evidence type="ECO:0000256" key="5">
    <source>
        <dbReference type="SAM" id="SignalP"/>
    </source>
</evidence>
<evidence type="ECO:0000256" key="1">
    <source>
        <dbReference type="ARBA" id="ARBA00009902"/>
    </source>
</evidence>
<accession>V2XXH8</accession>
<dbReference type="SUPFAM" id="SSF75005">
    <property type="entry name" value="Arabinanase/levansucrase/invertase"/>
    <property type="match status" value="1"/>
</dbReference>
<evidence type="ECO:0000259" key="6">
    <source>
        <dbReference type="PROSITE" id="PS51164"/>
    </source>
</evidence>
<organism evidence="7 8">
    <name type="scientific">Moniliophthora roreri (strain MCA 2997)</name>
    <name type="common">Cocoa frosty pod rot fungus</name>
    <name type="synonym">Crinipellis roreri</name>
    <dbReference type="NCBI Taxonomy" id="1381753"/>
    <lineage>
        <taxon>Eukaryota</taxon>
        <taxon>Fungi</taxon>
        <taxon>Dikarya</taxon>
        <taxon>Basidiomycota</taxon>
        <taxon>Agaricomycotina</taxon>
        <taxon>Agaricomycetes</taxon>
        <taxon>Agaricomycetidae</taxon>
        <taxon>Agaricales</taxon>
        <taxon>Marasmiineae</taxon>
        <taxon>Marasmiaceae</taxon>
        <taxon>Moniliophthora</taxon>
    </lineage>
</organism>
<evidence type="ECO:0000313" key="8">
    <source>
        <dbReference type="Proteomes" id="UP000017559"/>
    </source>
</evidence>
<dbReference type="AlphaFoldDB" id="V2XXH8"/>
<dbReference type="GO" id="GO:0005576">
    <property type="term" value="C:extracellular region"/>
    <property type="evidence" value="ECO:0007669"/>
    <property type="project" value="InterPro"/>
</dbReference>
<dbReference type="PANTHER" id="PTHR43301:SF3">
    <property type="entry name" value="ARABINAN ENDO-1,5-ALPHA-L-ARABINOSIDASE A-RELATED"/>
    <property type="match status" value="1"/>
</dbReference>
<dbReference type="SUPFAM" id="SSF57180">
    <property type="entry name" value="Cellulose-binding domain"/>
    <property type="match status" value="1"/>
</dbReference>
<dbReference type="HOGENOM" id="CLU_010779_0_0_1"/>
<dbReference type="GO" id="GO:0045493">
    <property type="term" value="P:xylan catabolic process"/>
    <property type="evidence" value="ECO:0007669"/>
    <property type="project" value="UniProtKB-KW"/>
</dbReference>
<keyword evidence="2 5" id="KW-0732">Signal</keyword>
<dbReference type="OrthoDB" id="19657at2759"/>
<dbReference type="Pfam" id="PF00734">
    <property type="entry name" value="CBM_1"/>
    <property type="match status" value="1"/>
</dbReference>
<evidence type="ECO:0000256" key="2">
    <source>
        <dbReference type="ARBA" id="ARBA00022729"/>
    </source>
</evidence>
<dbReference type="InterPro" id="IPR023296">
    <property type="entry name" value="Glyco_hydro_beta-prop_sf"/>
</dbReference>
<feature type="domain" description="CBM1" evidence="6">
    <location>
        <begin position="356"/>
        <end position="409"/>
    </location>
</feature>
<keyword evidence="8" id="KW-1185">Reference proteome</keyword>
<comment type="caution">
    <text evidence="7">The sequence shown here is derived from an EMBL/GenBank/DDBJ whole genome shotgun (WGS) entry which is preliminary data.</text>
</comment>
<dbReference type="EMBL" id="AWSO01000030">
    <property type="protein sequence ID" value="ESK97230.1"/>
    <property type="molecule type" value="Genomic_DNA"/>
</dbReference>
<name>V2XXH8_MONRO</name>
<sequence length="410" mass="44186">MWCPLLLLGLASLAMAMPYSNVSLPNALEARQTSSFTDYLFVYFTGEGKADGERIYMSVSNNNSPASWTQVNGGNSILTSNVGTKGVRDPSIIRSVDGKKFWIIATDLYVYSSHTYDTENGSKSIVVWESSDLKNWSAARLAQISPSNAGMTWAPDAIWDPSRNQYLVFWTCNLKGDGWYIMKSYTSDFKTFSAAEKFLTGAGMDATIALDKSTNTFYRISKNGPGELIEEASATSLNGPWKVVSQQIGLNTIPKGEGPLIFQDNASPSKWHVFIDDYTRGRGYAPFETTNIAGGKWAASTGFSLPPGNRHGYIIGITAAERSCVTGGACSSNSGAITTVGSNPPATTTVSNPSGANQTPYGQCGGMSYFNIGPAWVLRKTQGQGWSGPTICASGLTCKYSNDYYSQCVQ</sequence>
<evidence type="ECO:0000256" key="3">
    <source>
        <dbReference type="ARBA" id="ARBA00022801"/>
    </source>
</evidence>
<feature type="chain" id="PRO_5004714261" evidence="5">
    <location>
        <begin position="17"/>
        <end position="410"/>
    </location>
</feature>
<dbReference type="InterPro" id="IPR000254">
    <property type="entry name" value="CBD"/>
</dbReference>
<feature type="signal peptide" evidence="5">
    <location>
        <begin position="1"/>
        <end position="16"/>
    </location>
</feature>
<dbReference type="SMART" id="SM00236">
    <property type="entry name" value="fCBD"/>
    <property type="match status" value="1"/>
</dbReference>
<evidence type="ECO:0000256" key="4">
    <source>
        <dbReference type="ARBA" id="ARBA00023295"/>
    </source>
</evidence>
<dbReference type="CDD" id="cd08983">
    <property type="entry name" value="GH43_Bt3655-like"/>
    <property type="match status" value="1"/>
</dbReference>
<dbReference type="PANTHER" id="PTHR43301">
    <property type="entry name" value="ARABINAN ENDO-1,5-ALPHA-L-ARABINOSIDASE"/>
    <property type="match status" value="1"/>
</dbReference>